<proteinExistence type="inferred from homology"/>
<reference evidence="2 5" key="2">
    <citation type="submission" date="2020-08" db="EMBL/GenBank/DDBJ databases">
        <title>Genome public.</title>
        <authorList>
            <person name="Liu C."/>
            <person name="Sun Q."/>
        </authorList>
    </citation>
    <scope>NUCLEOTIDE SEQUENCE [LARGE SCALE GENOMIC DNA]</scope>
    <source>
        <strain evidence="2 5">426_9</strain>
    </source>
</reference>
<evidence type="ECO:0000256" key="1">
    <source>
        <dbReference type="ARBA" id="ARBA00009820"/>
    </source>
</evidence>
<name>A0A3D8HBR9_9BACT</name>
<dbReference type="PANTHER" id="PTHR36842">
    <property type="entry name" value="PROTEIN TOLB HOMOLOG"/>
    <property type="match status" value="1"/>
</dbReference>
<dbReference type="RefSeq" id="WP_115500368.1">
    <property type="nucleotide sequence ID" value="NZ_JACRTI010000039.1"/>
</dbReference>
<dbReference type="Proteomes" id="UP000629596">
    <property type="component" value="Unassembled WGS sequence"/>
</dbReference>
<gene>
    <name evidence="3" type="ORF">DWU89_14610</name>
    <name evidence="2" type="ORF">H8784_14245</name>
</gene>
<dbReference type="SUPFAM" id="SSF82171">
    <property type="entry name" value="DPP6 N-terminal domain-like"/>
    <property type="match status" value="1"/>
</dbReference>
<dbReference type="Gene3D" id="2.120.10.30">
    <property type="entry name" value="TolB, C-terminal domain"/>
    <property type="match status" value="2"/>
</dbReference>
<dbReference type="Proteomes" id="UP000256321">
    <property type="component" value="Unassembled WGS sequence"/>
</dbReference>
<evidence type="ECO:0000313" key="4">
    <source>
        <dbReference type="Proteomes" id="UP000256321"/>
    </source>
</evidence>
<dbReference type="EMBL" id="JACRTI010000039">
    <property type="protein sequence ID" value="MBC8602876.1"/>
    <property type="molecule type" value="Genomic_DNA"/>
</dbReference>
<dbReference type="InterPro" id="IPR011042">
    <property type="entry name" value="6-blade_b-propeller_TolB-like"/>
</dbReference>
<evidence type="ECO:0000313" key="3">
    <source>
        <dbReference type="EMBL" id="RDU48423.1"/>
    </source>
</evidence>
<keyword evidence="5" id="KW-1185">Reference proteome</keyword>
<evidence type="ECO:0000313" key="2">
    <source>
        <dbReference type="EMBL" id="MBC8602876.1"/>
    </source>
</evidence>
<accession>A0A3D8HBR9</accession>
<dbReference type="PANTHER" id="PTHR36842:SF1">
    <property type="entry name" value="PROTEIN TOLB"/>
    <property type="match status" value="1"/>
</dbReference>
<organism evidence="3 4">
    <name type="scientific">Parabacteroides acidifaciens</name>
    <dbReference type="NCBI Taxonomy" id="2290935"/>
    <lineage>
        <taxon>Bacteria</taxon>
        <taxon>Pseudomonadati</taxon>
        <taxon>Bacteroidota</taxon>
        <taxon>Bacteroidia</taxon>
        <taxon>Bacteroidales</taxon>
        <taxon>Tannerellaceae</taxon>
        <taxon>Parabacteroides</taxon>
    </lineage>
</organism>
<dbReference type="Pfam" id="PF07676">
    <property type="entry name" value="PD40"/>
    <property type="match status" value="2"/>
</dbReference>
<dbReference type="AlphaFoldDB" id="A0A3D8HBR9"/>
<sequence>MKNIYKYIWVLSLVFCCITCGKNDIKISRTIDEVPVIFPDYKDVTVPYNIAPLNFSYMGKEACRLIVAGVDDEMQIEGENGLFSFSGSAWKKLMERNKGGTIELAVAIQTGNEWVGYKSFFIHVAPEPIDAYLSYRLIPPGYEGWKEMGLYQRNLENYTQTAIYENKLTNGNCVNCHSYCNRNPDKMMFHARAEFGGTVLIRDKVIEKLNTKTDSTMSALVYPYWHPSGDYIAFSVNKTKQSFFNHHPNRVEVYDLASDVVVYNVHTHQITYSPLTKSNQAFETFPTFSPDGRSLYYCSAHAVDSMPKSYKKVKYSLLRIDFNPEDMTFGDKVDTLYNAPLNGKSVSFPRISPDGKFLAFTLHEFGNFSIWHKDADLYMVNLQTKQVYPLSEANSDDVDSYHSWSENSRWMVFSSRRTNGLYTRPFITYIDEKGKAHKPFLLPQENPLVYYKQLMFSYNIPELMVKKVEVSEHEIAKTLRYSKEINVTVK</sequence>
<dbReference type="EMBL" id="QREV01000039">
    <property type="protein sequence ID" value="RDU48423.1"/>
    <property type="molecule type" value="Genomic_DNA"/>
</dbReference>
<comment type="similarity">
    <text evidence="1">Belongs to the TolB family.</text>
</comment>
<comment type="caution">
    <text evidence="3">The sequence shown here is derived from an EMBL/GenBank/DDBJ whole genome shotgun (WGS) entry which is preliminary data.</text>
</comment>
<protein>
    <submittedName>
        <fullName evidence="2">PD40 domain-containing protein</fullName>
    </submittedName>
</protein>
<reference evidence="3 4" key="1">
    <citation type="submission" date="2018-07" db="EMBL/GenBank/DDBJ databases">
        <title>Parabacteroides acidifaciens nov. sp., isolated from human feces.</title>
        <authorList>
            <person name="Wang Y.J."/>
        </authorList>
    </citation>
    <scope>NUCLEOTIDE SEQUENCE [LARGE SCALE GENOMIC DNA]</scope>
    <source>
        <strain evidence="3 4">426-9</strain>
    </source>
</reference>
<dbReference type="InterPro" id="IPR011659">
    <property type="entry name" value="WD40"/>
</dbReference>
<evidence type="ECO:0000313" key="5">
    <source>
        <dbReference type="Proteomes" id="UP000629596"/>
    </source>
</evidence>